<keyword evidence="7" id="KW-1185">Reference proteome</keyword>
<dbReference type="Gene3D" id="3.50.30.30">
    <property type="match status" value="2"/>
</dbReference>
<dbReference type="PROSITE" id="PS51892">
    <property type="entry name" value="SUBTILASE"/>
    <property type="match status" value="1"/>
</dbReference>
<protein>
    <recommendedName>
        <fullName evidence="8">Peptidase S8/S53 domain-containing protein</fullName>
    </recommendedName>
</protein>
<sequence length="429" mass="45623">MSSDVLSAMDKAIEDGVNVLSFSLGLGTLEYDQDAVAIGALAAVKKGIFVSASAGNDGLSESTLMNVAPWITTIGAGTVDRDFPAIAILGNGKAFGGVSTLFKSSFDNFTEKIVLIDMGSGTDEFKTPTNRPLGIIYANTAPNGRELVAPHKLIPSLTVGKISGDEIRDYILKDAKPTAMIKFKGTVLHVKPAPVVAGFSSRGPNSVTPEILKPDLIAPGVNILAAWTRATGLHQSDPDLKQVVDFSIQSGTSMSCPHLSGIAALLKAAAIRSALMTTANRNGNDGKPILDSTDHTPSTPFLHGAGHVSPISALNPGLIYDLTAEDYLDFLCASNYTSSQIRTVARRDFTCDPKKRYRIADFNYPSFAVIIDHSRGEGGAYKYTRVVTSVGGGGTYRVKVVSETRVVNISVEPAVIEFKEVNQRKSYTH</sequence>
<dbReference type="GO" id="GO:0006508">
    <property type="term" value="P:proteolysis"/>
    <property type="evidence" value="ECO:0007669"/>
    <property type="project" value="InterPro"/>
</dbReference>
<dbReference type="Pfam" id="PF00082">
    <property type="entry name" value="Peptidase_S8"/>
    <property type="match status" value="1"/>
</dbReference>
<evidence type="ECO:0000256" key="2">
    <source>
        <dbReference type="ARBA" id="ARBA00022729"/>
    </source>
</evidence>
<evidence type="ECO:0000259" key="5">
    <source>
        <dbReference type="Pfam" id="PF17766"/>
    </source>
</evidence>
<name>V4LST6_EUTSA</name>
<dbReference type="SUPFAM" id="SSF52743">
    <property type="entry name" value="Subtilisin-like"/>
    <property type="match status" value="1"/>
</dbReference>
<reference evidence="6 7" key="1">
    <citation type="journal article" date="2013" name="Front. Plant Sci.">
        <title>The Reference Genome of the Halophytic Plant Eutrema salsugineum.</title>
        <authorList>
            <person name="Yang R."/>
            <person name="Jarvis D.E."/>
            <person name="Chen H."/>
            <person name="Beilstein M.A."/>
            <person name="Grimwood J."/>
            <person name="Jenkins J."/>
            <person name="Shu S."/>
            <person name="Prochnik S."/>
            <person name="Xin M."/>
            <person name="Ma C."/>
            <person name="Schmutz J."/>
            <person name="Wing R.A."/>
            <person name="Mitchell-Olds T."/>
            <person name="Schumaker K.S."/>
            <person name="Wang X."/>
        </authorList>
    </citation>
    <scope>NUCLEOTIDE SEQUENCE [LARGE SCALE GENOMIC DNA]</scope>
</reference>
<proteinExistence type="inferred from homology"/>
<feature type="domain" description="Peptidase S8/S53" evidence="4">
    <location>
        <begin position="4"/>
        <end position="283"/>
    </location>
</feature>
<comment type="similarity">
    <text evidence="1 3">Belongs to the peptidase S8 family.</text>
</comment>
<dbReference type="Pfam" id="PF17766">
    <property type="entry name" value="fn3_6"/>
    <property type="match status" value="1"/>
</dbReference>
<evidence type="ECO:0000313" key="6">
    <source>
        <dbReference type="EMBL" id="ESQ45527.1"/>
    </source>
</evidence>
<dbReference type="GO" id="GO:0004252">
    <property type="term" value="F:serine-type endopeptidase activity"/>
    <property type="evidence" value="ECO:0007669"/>
    <property type="project" value="InterPro"/>
</dbReference>
<dbReference type="InterPro" id="IPR000209">
    <property type="entry name" value="Peptidase_S8/S53_dom"/>
</dbReference>
<organism evidence="6 7">
    <name type="scientific">Eutrema salsugineum</name>
    <name type="common">Saltwater cress</name>
    <name type="synonym">Sisymbrium salsugineum</name>
    <dbReference type="NCBI Taxonomy" id="72664"/>
    <lineage>
        <taxon>Eukaryota</taxon>
        <taxon>Viridiplantae</taxon>
        <taxon>Streptophyta</taxon>
        <taxon>Embryophyta</taxon>
        <taxon>Tracheophyta</taxon>
        <taxon>Spermatophyta</taxon>
        <taxon>Magnoliopsida</taxon>
        <taxon>eudicotyledons</taxon>
        <taxon>Gunneridae</taxon>
        <taxon>Pentapetalae</taxon>
        <taxon>rosids</taxon>
        <taxon>malvids</taxon>
        <taxon>Brassicales</taxon>
        <taxon>Brassicaceae</taxon>
        <taxon>Eutremeae</taxon>
        <taxon>Eutrema</taxon>
    </lineage>
</organism>
<dbReference type="InterPro" id="IPR041469">
    <property type="entry name" value="Subtilisin-like_FN3"/>
</dbReference>
<dbReference type="EMBL" id="KI517435">
    <property type="protein sequence ID" value="ESQ45527.1"/>
    <property type="molecule type" value="Genomic_DNA"/>
</dbReference>
<dbReference type="Gramene" id="ESQ45527">
    <property type="protein sequence ID" value="ESQ45527"/>
    <property type="gene ID" value="EUTSA_v10011135mg"/>
</dbReference>
<dbReference type="OMA" id="HASERSI"/>
<dbReference type="Proteomes" id="UP000030689">
    <property type="component" value="Unassembled WGS sequence"/>
</dbReference>
<dbReference type="Gene3D" id="3.40.50.200">
    <property type="entry name" value="Peptidase S8/S53 domain"/>
    <property type="match status" value="2"/>
</dbReference>
<dbReference type="Gene3D" id="2.60.40.2310">
    <property type="match status" value="1"/>
</dbReference>
<dbReference type="eggNOG" id="ENOG502QUSV">
    <property type="taxonomic scope" value="Eukaryota"/>
</dbReference>
<dbReference type="InterPro" id="IPR045051">
    <property type="entry name" value="SBT"/>
</dbReference>
<dbReference type="PANTHER" id="PTHR10795">
    <property type="entry name" value="PROPROTEIN CONVERTASE SUBTILISIN/KEXIN"/>
    <property type="match status" value="1"/>
</dbReference>
<keyword evidence="2" id="KW-0732">Signal</keyword>
<evidence type="ECO:0000313" key="7">
    <source>
        <dbReference type="Proteomes" id="UP000030689"/>
    </source>
</evidence>
<evidence type="ECO:0000256" key="1">
    <source>
        <dbReference type="ARBA" id="ARBA00011073"/>
    </source>
</evidence>
<comment type="caution">
    <text evidence="3">Lacks conserved residue(s) required for the propagation of feature annotation.</text>
</comment>
<evidence type="ECO:0000256" key="3">
    <source>
        <dbReference type="PROSITE-ProRule" id="PRU01240"/>
    </source>
</evidence>
<dbReference type="AlphaFoldDB" id="V4LST6"/>
<dbReference type="KEGG" id="eus:EUTSA_v10011135mg"/>
<evidence type="ECO:0008006" key="8">
    <source>
        <dbReference type="Google" id="ProtNLM"/>
    </source>
</evidence>
<feature type="domain" description="Subtilisin-like protease fibronectin type-III" evidence="5">
    <location>
        <begin position="361"/>
        <end position="428"/>
    </location>
</feature>
<gene>
    <name evidence="6" type="ORF">EUTSA_v10011135mg</name>
</gene>
<evidence type="ECO:0000259" key="4">
    <source>
        <dbReference type="Pfam" id="PF00082"/>
    </source>
</evidence>
<dbReference type="InterPro" id="IPR036852">
    <property type="entry name" value="Peptidase_S8/S53_dom_sf"/>
</dbReference>
<dbReference type="STRING" id="72664.V4LST6"/>
<accession>V4LST6</accession>